<keyword evidence="6" id="KW-0539">Nucleus</keyword>
<dbReference type="Proteomes" id="UP000265716">
    <property type="component" value="Unassembled WGS sequence"/>
</dbReference>
<dbReference type="PANTHER" id="PTHR13296">
    <property type="entry name" value="BCAS2 PROTEIN"/>
    <property type="match status" value="1"/>
</dbReference>
<comment type="similarity">
    <text evidence="2">Belongs to the SPF27 family.</text>
</comment>
<keyword evidence="4" id="KW-0747">Spliceosome</keyword>
<reference evidence="7 8" key="1">
    <citation type="submission" date="2018-08" db="EMBL/GenBank/DDBJ databases">
        <title>Aphanomyces genome sequencing and annotation.</title>
        <authorList>
            <person name="Minardi D."/>
            <person name="Oidtmann B."/>
            <person name="Van Der Giezen M."/>
            <person name="Studholme D.J."/>
        </authorList>
    </citation>
    <scope>NUCLEOTIDE SEQUENCE [LARGE SCALE GENOMIC DNA]</scope>
    <source>
        <strain evidence="7 8">SA</strain>
    </source>
</reference>
<dbReference type="PANTHER" id="PTHR13296:SF0">
    <property type="entry name" value="PRE-MRNA-SPLICING FACTOR SPF27"/>
    <property type="match status" value="1"/>
</dbReference>
<evidence type="ECO:0000256" key="3">
    <source>
        <dbReference type="ARBA" id="ARBA00022664"/>
    </source>
</evidence>
<dbReference type="VEuPathDB" id="FungiDB:H257_10129"/>
<dbReference type="GO" id="GO:0000974">
    <property type="term" value="C:Prp19 complex"/>
    <property type="evidence" value="ECO:0007669"/>
    <property type="project" value="TreeGrafter"/>
</dbReference>
<evidence type="ECO:0000256" key="4">
    <source>
        <dbReference type="ARBA" id="ARBA00022728"/>
    </source>
</evidence>
<keyword evidence="5" id="KW-0508">mRNA splicing</keyword>
<accession>A0A397EIV4</accession>
<dbReference type="GO" id="GO:0008380">
    <property type="term" value="P:RNA splicing"/>
    <property type="evidence" value="ECO:0007669"/>
    <property type="project" value="UniProtKB-KW"/>
</dbReference>
<dbReference type="EMBL" id="QUTC01000014">
    <property type="protein sequence ID" value="RHY79080.1"/>
    <property type="molecule type" value="Genomic_DNA"/>
</dbReference>
<dbReference type="GO" id="GO:0006397">
    <property type="term" value="P:mRNA processing"/>
    <property type="evidence" value="ECO:0007669"/>
    <property type="project" value="UniProtKB-KW"/>
</dbReference>
<keyword evidence="3" id="KW-0507">mRNA processing</keyword>
<evidence type="ECO:0008006" key="9">
    <source>
        <dbReference type="Google" id="ProtNLM"/>
    </source>
</evidence>
<gene>
    <name evidence="7" type="ORF">DYB38_011857</name>
</gene>
<evidence type="ECO:0000313" key="7">
    <source>
        <dbReference type="EMBL" id="RHY79080.1"/>
    </source>
</evidence>
<dbReference type="GO" id="GO:0071011">
    <property type="term" value="C:precatalytic spliceosome"/>
    <property type="evidence" value="ECO:0007669"/>
    <property type="project" value="TreeGrafter"/>
</dbReference>
<organism evidence="7 8">
    <name type="scientific">Aphanomyces astaci</name>
    <name type="common">Crayfish plague agent</name>
    <dbReference type="NCBI Taxonomy" id="112090"/>
    <lineage>
        <taxon>Eukaryota</taxon>
        <taxon>Sar</taxon>
        <taxon>Stramenopiles</taxon>
        <taxon>Oomycota</taxon>
        <taxon>Saprolegniomycetes</taxon>
        <taxon>Saprolegniales</taxon>
        <taxon>Verrucalvaceae</taxon>
        <taxon>Aphanomyces</taxon>
    </lineage>
</organism>
<sequence>MSEPLQLTCPLLNETRHLVDCLGYVDTNYASGDVAMQKLVKLQIEQQLAQMPPCDDAHYLAYLPPLNLKLDSREMKRVAAKVKLTSIDTNKYRVVPPAPSQLKKQSQEVQLEAWQQATDHAKVAIEYQQTKILNLEMQNKYGANRWKLQVGVLHGINERCKSELDDVRKQTDQVNMERKEEQLLNADKLQGLERKRNDLTLKTQWIQVPTPPLIPSPYLKRVKPNPVE</sequence>
<evidence type="ECO:0000256" key="5">
    <source>
        <dbReference type="ARBA" id="ARBA00023187"/>
    </source>
</evidence>
<dbReference type="GO" id="GO:0071013">
    <property type="term" value="C:catalytic step 2 spliceosome"/>
    <property type="evidence" value="ECO:0007669"/>
    <property type="project" value="TreeGrafter"/>
</dbReference>
<comment type="subcellular location">
    <subcellularLocation>
        <location evidence="1">Nucleus</location>
    </subcellularLocation>
</comment>
<dbReference type="Pfam" id="PF05700">
    <property type="entry name" value="BCAS2"/>
    <property type="match status" value="1"/>
</dbReference>
<evidence type="ECO:0000313" key="8">
    <source>
        <dbReference type="Proteomes" id="UP000265716"/>
    </source>
</evidence>
<evidence type="ECO:0000256" key="1">
    <source>
        <dbReference type="ARBA" id="ARBA00004123"/>
    </source>
</evidence>
<evidence type="ECO:0000256" key="2">
    <source>
        <dbReference type="ARBA" id="ARBA00010788"/>
    </source>
</evidence>
<dbReference type="AlphaFoldDB" id="A0A397EIV4"/>
<evidence type="ECO:0000256" key="6">
    <source>
        <dbReference type="ARBA" id="ARBA00023242"/>
    </source>
</evidence>
<dbReference type="InterPro" id="IPR008409">
    <property type="entry name" value="SPF27"/>
</dbReference>
<proteinExistence type="inferred from homology"/>
<name>A0A397EIV4_APHAT</name>
<comment type="caution">
    <text evidence="7">The sequence shown here is derived from an EMBL/GenBank/DDBJ whole genome shotgun (WGS) entry which is preliminary data.</text>
</comment>
<protein>
    <recommendedName>
        <fullName evidence="9">Pre-mRNA-splicing factor SPF27</fullName>
    </recommendedName>
</protein>